<proteinExistence type="predicted"/>
<dbReference type="GO" id="GO:0016853">
    <property type="term" value="F:isomerase activity"/>
    <property type="evidence" value="ECO:0007669"/>
    <property type="project" value="UniProtKB-KW"/>
</dbReference>
<dbReference type="EC" id="1.1.1.86" evidence="2"/>
<keyword evidence="2" id="KW-0560">Oxidoreductase</keyword>
<keyword evidence="3" id="KW-1185">Reference proteome</keyword>
<dbReference type="GO" id="GO:0005829">
    <property type="term" value="C:cytosol"/>
    <property type="evidence" value="ECO:0007669"/>
    <property type="project" value="TreeGrafter"/>
</dbReference>
<dbReference type="PANTHER" id="PTHR21371:SF1">
    <property type="entry name" value="KETOL-ACID REDUCTOISOMERASE, MITOCHONDRIAL"/>
    <property type="match status" value="1"/>
</dbReference>
<dbReference type="PROSITE" id="PS51850">
    <property type="entry name" value="KARI_N"/>
    <property type="match status" value="1"/>
</dbReference>
<keyword evidence="2" id="KW-0413">Isomerase</keyword>
<evidence type="ECO:0000313" key="3">
    <source>
        <dbReference type="Proteomes" id="UP000255425"/>
    </source>
</evidence>
<dbReference type="GO" id="GO:0009099">
    <property type="term" value="P:L-valine biosynthetic process"/>
    <property type="evidence" value="ECO:0007669"/>
    <property type="project" value="TreeGrafter"/>
</dbReference>
<dbReference type="Gene3D" id="3.40.50.720">
    <property type="entry name" value="NAD(P)-binding Rossmann-like Domain"/>
    <property type="match status" value="1"/>
</dbReference>
<organism evidence="2 3">
    <name type="scientific">Staphylococcus saccharolyticus</name>
    <dbReference type="NCBI Taxonomy" id="33028"/>
    <lineage>
        <taxon>Bacteria</taxon>
        <taxon>Bacillati</taxon>
        <taxon>Bacillota</taxon>
        <taxon>Bacilli</taxon>
        <taxon>Bacillales</taxon>
        <taxon>Staphylococcaceae</taxon>
        <taxon>Staphylococcus</taxon>
    </lineage>
</organism>
<gene>
    <name evidence="2" type="primary">ilvC_2</name>
    <name evidence="2" type="ORF">NCTC11807_01025</name>
</gene>
<evidence type="ECO:0000313" key="2">
    <source>
        <dbReference type="EMBL" id="SUM70028.1"/>
    </source>
</evidence>
<dbReference type="InterPro" id="IPR013023">
    <property type="entry name" value="KARI"/>
</dbReference>
<name>A0A380H3S4_9STAP</name>
<feature type="domain" description="KARI N-terminal Rossmann" evidence="1">
    <location>
        <begin position="2"/>
        <end position="129"/>
    </location>
</feature>
<dbReference type="GO" id="GO:0004455">
    <property type="term" value="F:ketol-acid reductoisomerase activity"/>
    <property type="evidence" value="ECO:0007669"/>
    <property type="project" value="UniProtKB-EC"/>
</dbReference>
<dbReference type="Pfam" id="PF07991">
    <property type="entry name" value="KARI_N"/>
    <property type="match status" value="1"/>
</dbReference>
<accession>A0A380H3S4</accession>
<reference evidence="2 3" key="1">
    <citation type="submission" date="2018-06" db="EMBL/GenBank/DDBJ databases">
        <authorList>
            <consortium name="Pathogen Informatics"/>
            <person name="Doyle S."/>
        </authorList>
    </citation>
    <scope>NUCLEOTIDE SEQUENCE [LARGE SCALE GENOMIC DNA]</scope>
    <source>
        <strain evidence="2 3">NCTC11807</strain>
    </source>
</reference>
<dbReference type="InterPro" id="IPR013116">
    <property type="entry name" value="KARI_N"/>
</dbReference>
<dbReference type="GO" id="GO:0009097">
    <property type="term" value="P:isoleucine biosynthetic process"/>
    <property type="evidence" value="ECO:0007669"/>
    <property type="project" value="TreeGrafter"/>
</dbReference>
<sequence length="129" mass="14170">MTKVYYDNSVTKDALQGKKIAIIGYGSQGHAHAQNLKNNGYDVVIGLHHGRSFKKAKEDGFDVYTASEATQQANVVMILLPDEIQGDVYKNEIESHLEKGNALAFAHGFNIHFSVIEPPVDVDVFLVAP</sequence>
<dbReference type="InterPro" id="IPR036291">
    <property type="entry name" value="NAD(P)-bd_dom_sf"/>
</dbReference>
<protein>
    <submittedName>
        <fullName evidence="2">Ketol-acid reductoisomerase</fullName>
        <ecNumber evidence="2">1.1.1.86</ecNumber>
    </submittedName>
</protein>
<dbReference type="PANTHER" id="PTHR21371">
    <property type="entry name" value="KETOL-ACID REDUCTOISOMERASE, MITOCHONDRIAL"/>
    <property type="match status" value="1"/>
</dbReference>
<dbReference type="Proteomes" id="UP000255425">
    <property type="component" value="Unassembled WGS sequence"/>
</dbReference>
<evidence type="ECO:0000259" key="1">
    <source>
        <dbReference type="PROSITE" id="PS51850"/>
    </source>
</evidence>
<dbReference type="AlphaFoldDB" id="A0A380H3S4"/>
<dbReference type="SUPFAM" id="SSF51735">
    <property type="entry name" value="NAD(P)-binding Rossmann-fold domains"/>
    <property type="match status" value="1"/>
</dbReference>
<dbReference type="EMBL" id="UHDZ01000001">
    <property type="protein sequence ID" value="SUM70028.1"/>
    <property type="molecule type" value="Genomic_DNA"/>
</dbReference>